<dbReference type="InterPro" id="IPR005467">
    <property type="entry name" value="His_kinase_dom"/>
</dbReference>
<dbReference type="GO" id="GO:0046983">
    <property type="term" value="F:protein dimerization activity"/>
    <property type="evidence" value="ECO:0007669"/>
    <property type="project" value="InterPro"/>
</dbReference>
<dbReference type="PRINTS" id="PR00344">
    <property type="entry name" value="BCTRLSENSOR"/>
</dbReference>
<dbReference type="Gene3D" id="3.30.565.10">
    <property type="entry name" value="Histidine kinase-like ATPase, C-terminal domain"/>
    <property type="match status" value="1"/>
</dbReference>
<dbReference type="SMART" id="SM00387">
    <property type="entry name" value="HATPase_c"/>
    <property type="match status" value="1"/>
</dbReference>
<comment type="caution">
    <text evidence="23">The sequence shown here is derived from an EMBL/GenBank/DDBJ whole genome shotgun (WGS) entry which is preliminary data.</text>
</comment>
<keyword evidence="11" id="KW-0547">Nucleotide-binding</keyword>
<reference evidence="23 24" key="1">
    <citation type="submission" date="2014-04" db="EMBL/GenBank/DDBJ databases">
        <title>Draft genome sequence of Bacillus azotoformans MEV2011, a (co-) denitrifying strain unable to grow in the presence of oxygen.</title>
        <authorList>
            <person name="Nielsen M."/>
            <person name="Schreiber L."/>
            <person name="Finster K."/>
            <person name="Schramm A."/>
        </authorList>
    </citation>
    <scope>NUCLEOTIDE SEQUENCE [LARGE SCALE GENOMIC DNA]</scope>
    <source>
        <strain evidence="23 24">MEV2011</strain>
    </source>
</reference>
<keyword evidence="9 23" id="KW-0808">Transferase</keyword>
<evidence type="ECO:0000256" key="14">
    <source>
        <dbReference type="ARBA" id="ARBA00023004"/>
    </source>
</evidence>
<feature type="domain" description="PAS" evidence="22">
    <location>
        <begin position="75"/>
        <end position="117"/>
    </location>
</feature>
<evidence type="ECO:0000256" key="18">
    <source>
        <dbReference type="ARBA" id="ARBA00030800"/>
    </source>
</evidence>
<name>A0A072NK76_SCHAZ</name>
<evidence type="ECO:0000256" key="8">
    <source>
        <dbReference type="ARBA" id="ARBA00022553"/>
    </source>
</evidence>
<evidence type="ECO:0000256" key="9">
    <source>
        <dbReference type="ARBA" id="ARBA00022679"/>
    </source>
</evidence>
<feature type="transmembrane region" description="Helical" evidence="20">
    <location>
        <begin position="21"/>
        <end position="38"/>
    </location>
</feature>
<keyword evidence="16" id="KW-0411">Iron-sulfur</keyword>
<dbReference type="InterPro" id="IPR000014">
    <property type="entry name" value="PAS"/>
</dbReference>
<organism evidence="23 24">
    <name type="scientific">Schinkia azotoformans MEV2011</name>
    <dbReference type="NCBI Taxonomy" id="1348973"/>
    <lineage>
        <taxon>Bacteria</taxon>
        <taxon>Bacillati</taxon>
        <taxon>Bacillota</taxon>
        <taxon>Bacilli</taxon>
        <taxon>Bacillales</taxon>
        <taxon>Bacillaceae</taxon>
        <taxon>Calidifontibacillus/Schinkia group</taxon>
        <taxon>Schinkia</taxon>
    </lineage>
</organism>
<dbReference type="AlphaFoldDB" id="A0A072NK76"/>
<evidence type="ECO:0000256" key="16">
    <source>
        <dbReference type="ARBA" id="ARBA00023014"/>
    </source>
</evidence>
<dbReference type="GO" id="GO:0005524">
    <property type="term" value="F:ATP binding"/>
    <property type="evidence" value="ECO:0007669"/>
    <property type="project" value="UniProtKB-KW"/>
</dbReference>
<gene>
    <name evidence="23" type="ORF">M670_03219</name>
</gene>
<dbReference type="RefSeq" id="WP_035196693.1">
    <property type="nucleotide sequence ID" value="NZ_JJRY01000013.1"/>
</dbReference>
<evidence type="ECO:0000256" key="2">
    <source>
        <dbReference type="ARBA" id="ARBA00001966"/>
    </source>
</evidence>
<dbReference type="InterPro" id="IPR050482">
    <property type="entry name" value="Sensor_HK_TwoCompSys"/>
</dbReference>
<dbReference type="SUPFAM" id="SSF55785">
    <property type="entry name" value="PYP-like sensor domain (PAS domain)"/>
    <property type="match status" value="1"/>
</dbReference>
<keyword evidence="19" id="KW-0175">Coiled coil</keyword>
<evidence type="ECO:0000259" key="22">
    <source>
        <dbReference type="PROSITE" id="PS50112"/>
    </source>
</evidence>
<evidence type="ECO:0000256" key="1">
    <source>
        <dbReference type="ARBA" id="ARBA00000085"/>
    </source>
</evidence>
<keyword evidence="15" id="KW-0902">Two-component regulatory system</keyword>
<protein>
    <recommendedName>
        <fullName evidence="5">Oxygen sensor histidine kinase NreB</fullName>
        <ecNumber evidence="4">2.7.13.3</ecNumber>
    </recommendedName>
    <alternativeName>
        <fullName evidence="18">Nitrogen regulation protein B</fullName>
    </alternativeName>
</protein>
<evidence type="ECO:0000256" key="7">
    <source>
        <dbReference type="ARBA" id="ARBA00022490"/>
    </source>
</evidence>
<comment type="function">
    <text evidence="17">Member of the two-component regulatory system NreB/NreC involved in the control of dissimilatory nitrate/nitrite reduction in response to oxygen. NreB functions as a direct oxygen sensor histidine kinase which is autophosphorylated, in the absence of oxygen, probably at the conserved histidine residue, and transfers its phosphate group probably to a conserved aspartate residue of NreC. NreB/NreC activates the expression of the nitrate (narGHJI) and nitrite (nir) reductase operons, as well as the putative nitrate transporter gene narT.</text>
</comment>
<dbReference type="Pfam" id="PF07730">
    <property type="entry name" value="HisKA_3"/>
    <property type="match status" value="1"/>
</dbReference>
<dbReference type="GO" id="GO:0051539">
    <property type="term" value="F:4 iron, 4 sulfur cluster binding"/>
    <property type="evidence" value="ECO:0007669"/>
    <property type="project" value="UniProtKB-KW"/>
</dbReference>
<evidence type="ECO:0000256" key="19">
    <source>
        <dbReference type="SAM" id="Coils"/>
    </source>
</evidence>
<accession>A0A072NK76</accession>
<evidence type="ECO:0000256" key="6">
    <source>
        <dbReference type="ARBA" id="ARBA00022485"/>
    </source>
</evidence>
<evidence type="ECO:0000256" key="15">
    <source>
        <dbReference type="ARBA" id="ARBA00023012"/>
    </source>
</evidence>
<dbReference type="InterPro" id="IPR035965">
    <property type="entry name" value="PAS-like_dom_sf"/>
</dbReference>
<evidence type="ECO:0000256" key="13">
    <source>
        <dbReference type="ARBA" id="ARBA00022840"/>
    </source>
</evidence>
<dbReference type="OrthoDB" id="9760839at2"/>
<evidence type="ECO:0000256" key="3">
    <source>
        <dbReference type="ARBA" id="ARBA00004496"/>
    </source>
</evidence>
<sequence length="410" mass="46215">MISGNRSKFTSFALFHLKNGMFSIVVSLVIIQSLIYMLEIEVDYAAKLPLFLFVLIIITVFFAIIFLQERNIRSQQEQLLAVIKNSAQGLFVLDKDRRIISLNDAGKNLLGLRNNEIENFCEVCSNYPGADKICDVSKCFLTSDEDNPVELYIKNTNNVLIPVQATTSYYTTPEKERGIVVGLQPISEKRKEEHKQIQKLITHSILQAQEKERKLISRELHDGVGQSLFGMLLQVDVIKSIPKNKKELEIYLDKLQLMIKQTIEDVRNLSAELRPSTLDDHGLISTLKIFIRELGNRFGMQINLTSKRGNERLPSAIETALYRIAQEALLNAAKYSSAERIDIVIDINIKAEIVSLSITDFGKGFEMNPTNRKGVGIYSMEERASMLGGVFSIVSEVGKGTKVQVQIPIT</sequence>
<dbReference type="InterPro" id="IPR011712">
    <property type="entry name" value="Sig_transdc_His_kin_sub3_dim/P"/>
</dbReference>
<keyword evidence="12 23" id="KW-0418">Kinase</keyword>
<dbReference type="EC" id="2.7.13.3" evidence="4"/>
<keyword evidence="20" id="KW-0472">Membrane</keyword>
<dbReference type="PATRIC" id="fig|1348973.3.peg.3098"/>
<evidence type="ECO:0000256" key="12">
    <source>
        <dbReference type="ARBA" id="ARBA00022777"/>
    </source>
</evidence>
<dbReference type="Gene3D" id="1.20.5.1930">
    <property type="match status" value="1"/>
</dbReference>
<evidence type="ECO:0000256" key="4">
    <source>
        <dbReference type="ARBA" id="ARBA00012438"/>
    </source>
</evidence>
<keyword evidence="20" id="KW-1133">Transmembrane helix</keyword>
<dbReference type="Pfam" id="PF13188">
    <property type="entry name" value="PAS_8"/>
    <property type="match status" value="1"/>
</dbReference>
<feature type="coiled-coil region" evidence="19">
    <location>
        <begin position="245"/>
        <end position="272"/>
    </location>
</feature>
<evidence type="ECO:0000256" key="17">
    <source>
        <dbReference type="ARBA" id="ARBA00024827"/>
    </source>
</evidence>
<dbReference type="Proteomes" id="UP000027936">
    <property type="component" value="Unassembled WGS sequence"/>
</dbReference>
<dbReference type="InterPro" id="IPR004358">
    <property type="entry name" value="Sig_transdc_His_kin-like_C"/>
</dbReference>
<dbReference type="SUPFAM" id="SSF55874">
    <property type="entry name" value="ATPase domain of HSP90 chaperone/DNA topoisomerase II/histidine kinase"/>
    <property type="match status" value="1"/>
</dbReference>
<feature type="domain" description="Histidine kinase" evidence="21">
    <location>
        <begin position="215"/>
        <end position="410"/>
    </location>
</feature>
<dbReference type="InterPro" id="IPR003594">
    <property type="entry name" value="HATPase_dom"/>
</dbReference>
<dbReference type="GO" id="GO:0016020">
    <property type="term" value="C:membrane"/>
    <property type="evidence" value="ECO:0007669"/>
    <property type="project" value="InterPro"/>
</dbReference>
<proteinExistence type="predicted"/>
<comment type="catalytic activity">
    <reaction evidence="1">
        <text>ATP + protein L-histidine = ADP + protein N-phospho-L-histidine.</text>
        <dbReference type="EC" id="2.7.13.3"/>
    </reaction>
</comment>
<keyword evidence="13" id="KW-0067">ATP-binding</keyword>
<dbReference type="PANTHER" id="PTHR24421">
    <property type="entry name" value="NITRATE/NITRITE SENSOR PROTEIN NARX-RELATED"/>
    <property type="match status" value="1"/>
</dbReference>
<comment type="cofactor">
    <cofactor evidence="2">
        <name>[4Fe-4S] cluster</name>
        <dbReference type="ChEBI" id="CHEBI:49883"/>
    </cofactor>
</comment>
<evidence type="ECO:0000256" key="5">
    <source>
        <dbReference type="ARBA" id="ARBA00017322"/>
    </source>
</evidence>
<feature type="transmembrane region" description="Helical" evidence="20">
    <location>
        <begin position="50"/>
        <end position="67"/>
    </location>
</feature>
<dbReference type="PANTHER" id="PTHR24421:SF10">
    <property type="entry name" value="NITRATE_NITRITE SENSOR PROTEIN NARQ"/>
    <property type="match status" value="1"/>
</dbReference>
<dbReference type="PROSITE" id="PS50109">
    <property type="entry name" value="HIS_KIN"/>
    <property type="match status" value="1"/>
</dbReference>
<dbReference type="InterPro" id="IPR036890">
    <property type="entry name" value="HATPase_C_sf"/>
</dbReference>
<evidence type="ECO:0000256" key="20">
    <source>
        <dbReference type="SAM" id="Phobius"/>
    </source>
</evidence>
<dbReference type="GO" id="GO:0046872">
    <property type="term" value="F:metal ion binding"/>
    <property type="evidence" value="ECO:0007669"/>
    <property type="project" value="UniProtKB-KW"/>
</dbReference>
<comment type="subcellular location">
    <subcellularLocation>
        <location evidence="3">Cytoplasm</location>
    </subcellularLocation>
</comment>
<dbReference type="EMBL" id="JJRY01000013">
    <property type="protein sequence ID" value="KEF37637.1"/>
    <property type="molecule type" value="Genomic_DNA"/>
</dbReference>
<evidence type="ECO:0000256" key="11">
    <source>
        <dbReference type="ARBA" id="ARBA00022741"/>
    </source>
</evidence>
<dbReference type="GO" id="GO:0005737">
    <property type="term" value="C:cytoplasm"/>
    <property type="evidence" value="ECO:0007669"/>
    <property type="project" value="UniProtKB-SubCell"/>
</dbReference>
<dbReference type="Gene3D" id="3.30.450.20">
    <property type="entry name" value="PAS domain"/>
    <property type="match status" value="1"/>
</dbReference>
<evidence type="ECO:0000259" key="21">
    <source>
        <dbReference type="PROSITE" id="PS50109"/>
    </source>
</evidence>
<evidence type="ECO:0000313" key="24">
    <source>
        <dbReference type="Proteomes" id="UP000027936"/>
    </source>
</evidence>
<dbReference type="PROSITE" id="PS50112">
    <property type="entry name" value="PAS"/>
    <property type="match status" value="1"/>
</dbReference>
<keyword evidence="20" id="KW-0812">Transmembrane</keyword>
<keyword evidence="14" id="KW-0408">Iron</keyword>
<dbReference type="GO" id="GO:0000155">
    <property type="term" value="F:phosphorelay sensor kinase activity"/>
    <property type="evidence" value="ECO:0007669"/>
    <property type="project" value="InterPro"/>
</dbReference>
<dbReference type="Pfam" id="PF02518">
    <property type="entry name" value="HATPase_c"/>
    <property type="match status" value="1"/>
</dbReference>
<dbReference type="CDD" id="cd16917">
    <property type="entry name" value="HATPase_UhpB-NarQ-NarX-like"/>
    <property type="match status" value="1"/>
</dbReference>
<evidence type="ECO:0000256" key="10">
    <source>
        <dbReference type="ARBA" id="ARBA00022723"/>
    </source>
</evidence>
<keyword evidence="8" id="KW-0597">Phosphoprotein</keyword>
<evidence type="ECO:0000313" key="23">
    <source>
        <dbReference type="EMBL" id="KEF37637.1"/>
    </source>
</evidence>
<keyword evidence="10" id="KW-0479">Metal-binding</keyword>
<keyword evidence="7" id="KW-0963">Cytoplasm</keyword>
<keyword evidence="6" id="KW-0004">4Fe-4S</keyword>